<dbReference type="Proteomes" id="UP000701801">
    <property type="component" value="Unassembled WGS sequence"/>
</dbReference>
<organism evidence="2 3">
    <name type="scientific">Hymenoscyphus albidus</name>
    <dbReference type="NCBI Taxonomy" id="595503"/>
    <lineage>
        <taxon>Eukaryota</taxon>
        <taxon>Fungi</taxon>
        <taxon>Dikarya</taxon>
        <taxon>Ascomycota</taxon>
        <taxon>Pezizomycotina</taxon>
        <taxon>Leotiomycetes</taxon>
        <taxon>Helotiales</taxon>
        <taxon>Helotiaceae</taxon>
        <taxon>Hymenoscyphus</taxon>
    </lineage>
</organism>
<dbReference type="OrthoDB" id="10335141at2759"/>
<protein>
    <submittedName>
        <fullName evidence="2">Uncharacterized protein</fullName>
    </submittedName>
</protein>
<evidence type="ECO:0000313" key="3">
    <source>
        <dbReference type="Proteomes" id="UP000701801"/>
    </source>
</evidence>
<feature type="compositionally biased region" description="Low complexity" evidence="1">
    <location>
        <begin position="377"/>
        <end position="389"/>
    </location>
</feature>
<feature type="region of interest" description="Disordered" evidence="1">
    <location>
        <begin position="34"/>
        <end position="56"/>
    </location>
</feature>
<feature type="compositionally biased region" description="Basic and acidic residues" evidence="1">
    <location>
        <begin position="36"/>
        <end position="50"/>
    </location>
</feature>
<feature type="compositionally biased region" description="Basic and acidic residues" evidence="1">
    <location>
        <begin position="390"/>
        <end position="408"/>
    </location>
</feature>
<comment type="caution">
    <text evidence="2">The sequence shown here is derived from an EMBL/GenBank/DDBJ whole genome shotgun (WGS) entry which is preliminary data.</text>
</comment>
<reference evidence="2" key="1">
    <citation type="submission" date="2021-07" db="EMBL/GenBank/DDBJ databases">
        <authorList>
            <person name="Durling M."/>
        </authorList>
    </citation>
    <scope>NUCLEOTIDE SEQUENCE</scope>
</reference>
<feature type="region of interest" description="Disordered" evidence="1">
    <location>
        <begin position="297"/>
        <end position="416"/>
    </location>
</feature>
<evidence type="ECO:0000313" key="2">
    <source>
        <dbReference type="EMBL" id="CAG8979593.1"/>
    </source>
</evidence>
<name>A0A9N9LTI4_9HELO</name>
<gene>
    <name evidence="2" type="ORF">HYALB_00010794</name>
</gene>
<evidence type="ECO:0000256" key="1">
    <source>
        <dbReference type="SAM" id="MobiDB-lite"/>
    </source>
</evidence>
<feature type="compositionally biased region" description="Polar residues" evidence="1">
    <location>
        <begin position="471"/>
        <end position="482"/>
    </location>
</feature>
<feature type="region of interest" description="Disordered" evidence="1">
    <location>
        <begin position="454"/>
        <end position="491"/>
    </location>
</feature>
<feature type="compositionally biased region" description="Basic and acidic residues" evidence="1">
    <location>
        <begin position="454"/>
        <end position="470"/>
    </location>
</feature>
<sequence length="491" mass="55271">MSSSSERHPTLNILVPHAPIHRYSKRLLEHFSTGKKSPDEAFDTRTHEPEQSSPSPEQLVADFVHRLPLPILLLLYPTILVIRVLPTRFILTNGHSIILKSRQWFLSKCPPNPGTKKNHPVTQDDVADAILKLSSTLRDFSKSARGRQFHEILTQSSILCENMKTLMREEKEHTKWKLKQHEDIDKRIQPLRSAVQEVKKGIRELTPEYEQDHIFSTTELALWIDKLQDAQEEFEKDMGIKYKLLGDRIYAVQAEVDFLLGLKIPNSKGTVKKSYRFESARKGSSYASEDGSLDICGTQGFSKKEDEEIPLPDSPPAQSVIPDGVVIPYFPTPENTIGRVPLSQPPQHRGRSRTSKGSSRSSSLTAYQRHSGKPYSKRSSISPRSSLLRSKLEAEDKDKAVKIAKDRPAPASPTACSEVELNANTENYNNEELNNNGAALELSQALEEIVNEIDERKRQREELPDGHIDNDQNGQSCSTSLDGETLVGDEN</sequence>
<proteinExistence type="predicted"/>
<dbReference type="EMBL" id="CAJVRM010000322">
    <property type="protein sequence ID" value="CAG8979593.1"/>
    <property type="molecule type" value="Genomic_DNA"/>
</dbReference>
<keyword evidence="3" id="KW-1185">Reference proteome</keyword>
<dbReference type="AlphaFoldDB" id="A0A9N9LTI4"/>
<accession>A0A9N9LTI4</accession>